<evidence type="ECO:0000256" key="1">
    <source>
        <dbReference type="SAM" id="SignalP"/>
    </source>
</evidence>
<accession>A0ABW9EPL8</accession>
<dbReference type="EMBL" id="JAQQCL010000038">
    <property type="protein sequence ID" value="MFM0721027.1"/>
    <property type="molecule type" value="Genomic_DNA"/>
</dbReference>
<name>A0ABW9EPL8_9BURK</name>
<evidence type="ECO:0000313" key="3">
    <source>
        <dbReference type="Proteomes" id="UP001629392"/>
    </source>
</evidence>
<feature type="chain" id="PRO_5045381370" evidence="1">
    <location>
        <begin position="29"/>
        <end position="61"/>
    </location>
</feature>
<dbReference type="GO" id="GO:0016787">
    <property type="term" value="F:hydrolase activity"/>
    <property type="evidence" value="ECO:0007669"/>
    <property type="project" value="UniProtKB-KW"/>
</dbReference>
<feature type="signal peptide" evidence="1">
    <location>
        <begin position="1"/>
        <end position="28"/>
    </location>
</feature>
<proteinExistence type="predicted"/>
<keyword evidence="1" id="KW-0732">Signal</keyword>
<gene>
    <name evidence="2" type="ORF">PQQ73_32465</name>
</gene>
<protein>
    <submittedName>
        <fullName evidence="2">Alpha/beta hydrolase</fullName>
    </submittedName>
</protein>
<sequence>MKTINNIRRFAAALTIGASAFATQFAEAAPVKNIVLVHGYFADGSGWQAVSKILTRDGYKV</sequence>
<dbReference type="Proteomes" id="UP001629392">
    <property type="component" value="Unassembled WGS sequence"/>
</dbReference>
<feature type="non-terminal residue" evidence="2">
    <location>
        <position position="61"/>
    </location>
</feature>
<keyword evidence="2" id="KW-0378">Hydrolase</keyword>
<evidence type="ECO:0000313" key="2">
    <source>
        <dbReference type="EMBL" id="MFM0721027.1"/>
    </source>
</evidence>
<organism evidence="2 3">
    <name type="scientific">Paraburkholderia strydomiana</name>
    <dbReference type="NCBI Taxonomy" id="1245417"/>
    <lineage>
        <taxon>Bacteria</taxon>
        <taxon>Pseudomonadati</taxon>
        <taxon>Pseudomonadota</taxon>
        <taxon>Betaproteobacteria</taxon>
        <taxon>Burkholderiales</taxon>
        <taxon>Burkholderiaceae</taxon>
        <taxon>Paraburkholderia</taxon>
    </lineage>
</organism>
<comment type="caution">
    <text evidence="2">The sequence shown here is derived from an EMBL/GenBank/DDBJ whole genome shotgun (WGS) entry which is preliminary data.</text>
</comment>
<keyword evidence="3" id="KW-1185">Reference proteome</keyword>
<reference evidence="2 3" key="1">
    <citation type="journal article" date="2024" name="Chem. Sci.">
        <title>Discovery of megapolipeptins by genome mining of a Burkholderiales bacteria collection.</title>
        <authorList>
            <person name="Paulo B.S."/>
            <person name="Recchia M.J.J."/>
            <person name="Lee S."/>
            <person name="Fergusson C.H."/>
            <person name="Romanowski S.B."/>
            <person name="Hernandez A."/>
            <person name="Krull N."/>
            <person name="Liu D.Y."/>
            <person name="Cavanagh H."/>
            <person name="Bos A."/>
            <person name="Gray C.A."/>
            <person name="Murphy B.T."/>
            <person name="Linington R.G."/>
            <person name="Eustaquio A.S."/>
        </authorList>
    </citation>
    <scope>NUCLEOTIDE SEQUENCE [LARGE SCALE GENOMIC DNA]</scope>
    <source>
        <strain evidence="2 3">RL17-350-BIC-E</strain>
    </source>
</reference>